<organism evidence="2 3">
    <name type="scientific">Allokutzneria multivorans</name>
    <dbReference type="NCBI Taxonomy" id="1142134"/>
    <lineage>
        <taxon>Bacteria</taxon>
        <taxon>Bacillati</taxon>
        <taxon>Actinomycetota</taxon>
        <taxon>Actinomycetes</taxon>
        <taxon>Pseudonocardiales</taxon>
        <taxon>Pseudonocardiaceae</taxon>
        <taxon>Allokutzneria</taxon>
    </lineage>
</organism>
<name>A0ABP7SI00_9PSEU</name>
<dbReference type="EMBL" id="BAABAL010000013">
    <property type="protein sequence ID" value="GAA4011836.1"/>
    <property type="molecule type" value="Genomic_DNA"/>
</dbReference>
<dbReference type="SUPFAM" id="SSF160424">
    <property type="entry name" value="BH3703-like"/>
    <property type="match status" value="2"/>
</dbReference>
<dbReference type="PANTHER" id="PTHR42059">
    <property type="entry name" value="TNT DOMAIN-CONTAINING PROTEIN"/>
    <property type="match status" value="1"/>
</dbReference>
<evidence type="ECO:0000313" key="2">
    <source>
        <dbReference type="EMBL" id="GAA4011836.1"/>
    </source>
</evidence>
<proteinExistence type="predicted"/>
<evidence type="ECO:0000313" key="3">
    <source>
        <dbReference type="Proteomes" id="UP001501747"/>
    </source>
</evidence>
<comment type="caution">
    <text evidence="2">The sequence shown here is derived from an EMBL/GenBank/DDBJ whole genome shotgun (WGS) entry which is preliminary data.</text>
</comment>
<gene>
    <name evidence="2" type="ORF">GCM10022247_37940</name>
</gene>
<dbReference type="InterPro" id="IPR036170">
    <property type="entry name" value="YezG-like_sf"/>
</dbReference>
<sequence>MSQPLSDQDRERRYGELLNQVGASLLEVVPQGWRRLDLTTRIVVGAQGSALAVLMPDGSSTQVTPPQGATRAMVELRHLMYRPERGAWLSARYVVNPPGEFRVFFNYDHDPLWSPPVPPGVHAQDLATYPRPEERVPDWLRAVLGMPPLPPRTAPFGIEAQREAQRRIGDLLVMHAPTDRDQIRAVYRAVGNHVELVGHILGIDGQLRDWEPPRRLGELFAQLRKDTYREGVGTWTAARLVIEYPLKTTINYDFEETRWRQTPHRMDVLSELETFPRAAEKVPAWMKALLPNAERVAEVAPLFKHARVFDRRDADGRPVVNRPPVPEEERARVLDYLNEAHALVVGRGFSRDLFAPSSTPDVPEGFHTDGRWIWPASVPHYLAKHGVPLEPEFLAHIRENGHALPQLDAEQAGAAYTALTGEVSVTKPESPELTERDRRVLALIEERLSELGAIPEAYRLLAAAEGALCLERVEDAWRVADHERGEARNAHRFASLRDAGAYLLGMLAMTPSSLRAGGRDVNTTWALNDWPVQPLAGEPPLTLLAGKRIVVLLPGKEIDRYGAPAGNLTFAAGTEFSAMSLRPERLHEGPHRYRIARELRVLTGQVVPWHEQPGGGTAYLLPKSIEAHLADGSLTALS</sequence>
<protein>
    <recommendedName>
        <fullName evidence="1">TNT domain-containing protein</fullName>
    </recommendedName>
</protein>
<dbReference type="Proteomes" id="UP001501747">
    <property type="component" value="Unassembled WGS sequence"/>
</dbReference>
<dbReference type="InterPro" id="IPR053024">
    <property type="entry name" value="Fungal_surface_NADase"/>
</dbReference>
<accession>A0ABP7SI00</accession>
<dbReference type="Pfam" id="PF14021">
    <property type="entry name" value="TNT"/>
    <property type="match status" value="1"/>
</dbReference>
<feature type="domain" description="TNT" evidence="1">
    <location>
        <begin position="552"/>
        <end position="635"/>
    </location>
</feature>
<dbReference type="PANTHER" id="PTHR42059:SF1">
    <property type="entry name" value="TNT DOMAIN-CONTAINING PROTEIN"/>
    <property type="match status" value="1"/>
</dbReference>
<dbReference type="InterPro" id="IPR025331">
    <property type="entry name" value="TNT"/>
</dbReference>
<dbReference type="RefSeq" id="WP_344876550.1">
    <property type="nucleotide sequence ID" value="NZ_BAABAL010000013.1"/>
</dbReference>
<evidence type="ECO:0000259" key="1">
    <source>
        <dbReference type="Pfam" id="PF14021"/>
    </source>
</evidence>
<keyword evidence="3" id="KW-1185">Reference proteome</keyword>
<reference evidence="3" key="1">
    <citation type="journal article" date="2019" name="Int. J. Syst. Evol. Microbiol.">
        <title>The Global Catalogue of Microorganisms (GCM) 10K type strain sequencing project: providing services to taxonomists for standard genome sequencing and annotation.</title>
        <authorList>
            <consortium name="The Broad Institute Genomics Platform"/>
            <consortium name="The Broad Institute Genome Sequencing Center for Infectious Disease"/>
            <person name="Wu L."/>
            <person name="Ma J."/>
        </authorList>
    </citation>
    <scope>NUCLEOTIDE SEQUENCE [LARGE SCALE GENOMIC DNA]</scope>
    <source>
        <strain evidence="3">JCM 17342</strain>
    </source>
</reference>